<dbReference type="InterPro" id="IPR036291">
    <property type="entry name" value="NAD(P)-bd_dom_sf"/>
</dbReference>
<name>A0AA88Y5Y8_PINIB</name>
<reference evidence="6" key="1">
    <citation type="submission" date="2019-08" db="EMBL/GenBank/DDBJ databases">
        <title>The improved chromosome-level genome for the pearl oyster Pinctada fucata martensii using PacBio sequencing and Hi-C.</title>
        <authorList>
            <person name="Zheng Z."/>
        </authorList>
    </citation>
    <scope>NUCLEOTIDE SEQUENCE</scope>
    <source>
        <strain evidence="6">ZZ-2019</strain>
        <tissue evidence="6">Adductor muscle</tissue>
    </source>
</reference>
<gene>
    <name evidence="6" type="ORF">FSP39_008252</name>
</gene>
<comment type="similarity">
    <text evidence="1 5">Belongs to the short-chain dehydrogenases/reductases (SDR) family.</text>
</comment>
<dbReference type="GO" id="GO:0032787">
    <property type="term" value="P:monocarboxylic acid metabolic process"/>
    <property type="evidence" value="ECO:0007669"/>
    <property type="project" value="UniProtKB-ARBA"/>
</dbReference>
<dbReference type="EC" id="1.1.1.100" evidence="2"/>
<comment type="caution">
    <text evidence="6">The sequence shown here is derived from an EMBL/GenBank/DDBJ whole genome shotgun (WGS) entry which is preliminary data.</text>
</comment>
<dbReference type="InterPro" id="IPR002347">
    <property type="entry name" value="SDR_fam"/>
</dbReference>
<accession>A0AA88Y5Y8</accession>
<proteinExistence type="inferred from homology"/>
<dbReference type="InterPro" id="IPR050259">
    <property type="entry name" value="SDR"/>
</dbReference>
<dbReference type="PRINTS" id="PR00081">
    <property type="entry name" value="GDHRDH"/>
</dbReference>
<dbReference type="Pfam" id="PF00106">
    <property type="entry name" value="adh_short"/>
    <property type="match status" value="1"/>
</dbReference>
<evidence type="ECO:0000256" key="3">
    <source>
        <dbReference type="ARBA" id="ARBA00023002"/>
    </source>
</evidence>
<dbReference type="Proteomes" id="UP001186944">
    <property type="component" value="Unassembled WGS sequence"/>
</dbReference>
<sequence length="212" mass="22766">MSLSGKAALVTGSTSGIGLGIAVALARNGCDVVVTGSRSEAAAQDAVAKVKASSQSRVVYKQCDLKDTSATEEFAKEVLQDFPNGIDILVNNAGMQYVSEVSNIPLDKWNDMLAVNITAPFIFSKYFVPKMKEKGWGRVVNISSVQAIIAHPNKTPYVTTKSGLTGFTRALAMETARHGITVNALCPAWTDTPRKSHNVINLMTSWASFPER</sequence>
<evidence type="ECO:0000313" key="6">
    <source>
        <dbReference type="EMBL" id="KAK3094946.1"/>
    </source>
</evidence>
<organism evidence="6 7">
    <name type="scientific">Pinctada imbricata</name>
    <name type="common">Atlantic pearl-oyster</name>
    <name type="synonym">Pinctada martensii</name>
    <dbReference type="NCBI Taxonomy" id="66713"/>
    <lineage>
        <taxon>Eukaryota</taxon>
        <taxon>Metazoa</taxon>
        <taxon>Spiralia</taxon>
        <taxon>Lophotrochozoa</taxon>
        <taxon>Mollusca</taxon>
        <taxon>Bivalvia</taxon>
        <taxon>Autobranchia</taxon>
        <taxon>Pteriomorphia</taxon>
        <taxon>Pterioida</taxon>
        <taxon>Pterioidea</taxon>
        <taxon>Pteriidae</taxon>
        <taxon>Pinctada</taxon>
    </lineage>
</organism>
<dbReference type="FunFam" id="3.40.50.720:FF:000084">
    <property type="entry name" value="Short-chain dehydrogenase reductase"/>
    <property type="match status" value="1"/>
</dbReference>
<evidence type="ECO:0000256" key="2">
    <source>
        <dbReference type="ARBA" id="ARBA00012948"/>
    </source>
</evidence>
<dbReference type="InterPro" id="IPR020904">
    <property type="entry name" value="Sc_DH/Rdtase_CS"/>
</dbReference>
<evidence type="ECO:0000256" key="1">
    <source>
        <dbReference type="ARBA" id="ARBA00006484"/>
    </source>
</evidence>
<dbReference type="PRINTS" id="PR00080">
    <property type="entry name" value="SDRFAMILY"/>
</dbReference>
<evidence type="ECO:0000256" key="5">
    <source>
        <dbReference type="RuleBase" id="RU000363"/>
    </source>
</evidence>
<dbReference type="EMBL" id="VSWD01000008">
    <property type="protein sequence ID" value="KAK3094946.1"/>
    <property type="molecule type" value="Genomic_DNA"/>
</dbReference>
<dbReference type="PROSITE" id="PS00061">
    <property type="entry name" value="ADH_SHORT"/>
    <property type="match status" value="1"/>
</dbReference>
<evidence type="ECO:0000256" key="4">
    <source>
        <dbReference type="ARBA" id="ARBA00048508"/>
    </source>
</evidence>
<dbReference type="SUPFAM" id="SSF51735">
    <property type="entry name" value="NAD(P)-binding Rossmann-fold domains"/>
    <property type="match status" value="1"/>
</dbReference>
<keyword evidence="3" id="KW-0560">Oxidoreductase</keyword>
<dbReference type="PANTHER" id="PTHR42879:SF2">
    <property type="entry name" value="3-OXOACYL-[ACYL-CARRIER-PROTEIN] REDUCTASE FABG"/>
    <property type="match status" value="1"/>
</dbReference>
<dbReference type="AlphaFoldDB" id="A0AA88Y5Y8"/>
<evidence type="ECO:0000313" key="7">
    <source>
        <dbReference type="Proteomes" id="UP001186944"/>
    </source>
</evidence>
<dbReference type="PANTHER" id="PTHR42879">
    <property type="entry name" value="3-OXOACYL-(ACYL-CARRIER-PROTEIN) REDUCTASE"/>
    <property type="match status" value="1"/>
</dbReference>
<keyword evidence="7" id="KW-1185">Reference proteome</keyword>
<protein>
    <recommendedName>
        <fullName evidence="2">3-oxoacyl-[acyl-carrier-protein] reductase</fullName>
        <ecNumber evidence="2">1.1.1.100</ecNumber>
    </recommendedName>
</protein>
<dbReference type="GO" id="GO:0004316">
    <property type="term" value="F:3-oxoacyl-[acyl-carrier-protein] reductase (NADPH) activity"/>
    <property type="evidence" value="ECO:0007669"/>
    <property type="project" value="UniProtKB-EC"/>
</dbReference>
<comment type="catalytic activity">
    <reaction evidence="4">
        <text>a (3R)-hydroxyacyl-[ACP] + NADP(+) = a 3-oxoacyl-[ACP] + NADPH + H(+)</text>
        <dbReference type="Rhea" id="RHEA:17397"/>
        <dbReference type="Rhea" id="RHEA-COMP:9916"/>
        <dbReference type="Rhea" id="RHEA-COMP:9945"/>
        <dbReference type="ChEBI" id="CHEBI:15378"/>
        <dbReference type="ChEBI" id="CHEBI:57783"/>
        <dbReference type="ChEBI" id="CHEBI:58349"/>
        <dbReference type="ChEBI" id="CHEBI:78776"/>
        <dbReference type="ChEBI" id="CHEBI:78827"/>
        <dbReference type="EC" id="1.1.1.100"/>
    </reaction>
</comment>
<dbReference type="Gene3D" id="3.40.50.720">
    <property type="entry name" value="NAD(P)-binding Rossmann-like Domain"/>
    <property type="match status" value="1"/>
</dbReference>